<evidence type="ECO:0000256" key="4">
    <source>
        <dbReference type="HAMAP-Rule" id="MF_00667"/>
    </source>
</evidence>
<dbReference type="GO" id="GO:0042601">
    <property type="term" value="C:endospore-forming forespore"/>
    <property type="evidence" value="ECO:0007669"/>
    <property type="project" value="InterPro"/>
</dbReference>
<dbReference type="GO" id="GO:0030435">
    <property type="term" value="P:sporulation resulting in formation of a cellular spore"/>
    <property type="evidence" value="ECO:0007669"/>
    <property type="project" value="UniProtKB-KW"/>
</dbReference>
<evidence type="ECO:0000256" key="1">
    <source>
        <dbReference type="ARBA" id="ARBA00004288"/>
    </source>
</evidence>
<keyword evidence="3 4" id="KW-0749">Sporulation</keyword>
<dbReference type="NCBIfam" id="TIGR02861">
    <property type="entry name" value="SASP_H"/>
    <property type="match status" value="1"/>
</dbReference>
<comment type="induction">
    <text evidence="4">Expressed only in the forespore compartment of sporulating cells.</text>
</comment>
<dbReference type="InterPro" id="IPR012610">
    <property type="entry name" value="SASP_SspH"/>
</dbReference>
<sequence length="62" mass="7198">MEADRAQEIIDSITMINVNYHGFPVYLKQINHREEMATVFPLDEMEHEQRVDLHGLAEDGPC</sequence>
<name>A0A549YGK1_9BACI</name>
<dbReference type="AlphaFoldDB" id="A0A549YGK1"/>
<gene>
    <name evidence="4" type="primary">sspH</name>
    <name evidence="5" type="ORF">FH966_04200</name>
</gene>
<proteinExistence type="evidence at transcript level"/>
<evidence type="ECO:0000256" key="2">
    <source>
        <dbReference type="ARBA" id="ARBA00006573"/>
    </source>
</evidence>
<dbReference type="Proteomes" id="UP000319280">
    <property type="component" value="Unassembled WGS sequence"/>
</dbReference>
<evidence type="ECO:0000313" key="5">
    <source>
        <dbReference type="EMBL" id="TRM10988.1"/>
    </source>
</evidence>
<comment type="caution">
    <text evidence="5">The sequence shown here is derived from an EMBL/GenBank/DDBJ whole genome shotgun (WGS) entry which is preliminary data.</text>
</comment>
<keyword evidence="6" id="KW-1185">Reference proteome</keyword>
<evidence type="ECO:0000256" key="3">
    <source>
        <dbReference type="ARBA" id="ARBA00022969"/>
    </source>
</evidence>
<evidence type="ECO:0000313" key="6">
    <source>
        <dbReference type="Proteomes" id="UP000319280"/>
    </source>
</evidence>
<comment type="subcellular location">
    <subcellularLocation>
        <location evidence="1 4">Spore core</location>
    </subcellularLocation>
</comment>
<reference evidence="5 6" key="1">
    <citation type="submission" date="2019-07" db="EMBL/GenBank/DDBJ databases">
        <title>Genomic analysis of Lentibacillus sp. NKC851-2.</title>
        <authorList>
            <person name="Oh Y.J."/>
        </authorList>
    </citation>
    <scope>NUCLEOTIDE SEQUENCE [LARGE SCALE GENOMIC DNA]</scope>
    <source>
        <strain evidence="5 6">NKC851-2</strain>
    </source>
</reference>
<protein>
    <recommendedName>
        <fullName evidence="4">Small, acid-soluble spore protein H</fullName>
        <shortName evidence="4">SASP H</shortName>
    </recommendedName>
</protein>
<dbReference type="EMBL" id="VJMZ01000001">
    <property type="protein sequence ID" value="TRM10988.1"/>
    <property type="molecule type" value="Genomic_DNA"/>
</dbReference>
<dbReference type="GO" id="GO:0030436">
    <property type="term" value="P:asexual sporulation"/>
    <property type="evidence" value="ECO:0007669"/>
    <property type="project" value="UniProtKB-UniRule"/>
</dbReference>
<organism evidence="5 6">
    <name type="scientific">Lentibacillus cibarius</name>
    <dbReference type="NCBI Taxonomy" id="2583219"/>
    <lineage>
        <taxon>Bacteria</taxon>
        <taxon>Bacillati</taxon>
        <taxon>Bacillota</taxon>
        <taxon>Bacilli</taxon>
        <taxon>Bacillales</taxon>
        <taxon>Bacillaceae</taxon>
        <taxon>Lentibacillus</taxon>
    </lineage>
</organism>
<accession>A0A549YGK1</accession>
<dbReference type="HAMAP" id="MF_00667">
    <property type="entry name" value="SspH"/>
    <property type="match status" value="1"/>
</dbReference>
<dbReference type="RefSeq" id="WP_142790195.1">
    <property type="nucleotide sequence ID" value="NZ_VJMZ01000001.1"/>
</dbReference>
<comment type="similarity">
    <text evidence="2 4">Belongs to the SspH family.</text>
</comment>
<dbReference type="Pfam" id="PF08141">
    <property type="entry name" value="SspH"/>
    <property type="match status" value="1"/>
</dbReference>